<dbReference type="EMBL" id="LUGH01000255">
    <property type="protein sequence ID" value="OBZ86980.1"/>
    <property type="molecule type" value="Genomic_DNA"/>
</dbReference>
<dbReference type="SUPFAM" id="SSF81383">
    <property type="entry name" value="F-box domain"/>
    <property type="match status" value="1"/>
</dbReference>
<evidence type="ECO:0000313" key="2">
    <source>
        <dbReference type="EMBL" id="OBZ86980.1"/>
    </source>
</evidence>
<proteinExistence type="predicted"/>
<dbReference type="Proteomes" id="UP000093000">
    <property type="component" value="Unassembled WGS sequence"/>
</dbReference>
<comment type="caution">
    <text evidence="2">The sequence shown here is derived from an EMBL/GenBank/DDBJ whole genome shotgun (WGS) entry which is preliminary data.</text>
</comment>
<dbReference type="InParanoid" id="A0A1C7NDD5"/>
<gene>
    <name evidence="2" type="ORF">A0J61_04958</name>
</gene>
<protein>
    <recommendedName>
        <fullName evidence="1">F-box domain-containing protein</fullName>
    </recommendedName>
</protein>
<dbReference type="Gene3D" id="1.20.1280.50">
    <property type="match status" value="1"/>
</dbReference>
<sequence>MEHLPYEIEWQIQSYLGYTDRLQCSFLSKRWREILRPVLFETVQIRLKDQTETFVDILDHTPSIGTSIKKLVCVTHARNDKMRFYAKLIHRTPNLKILEIHSRADALYRTALDAIDQGYWKHLHSINDQMAFSFEPSCLNQYYYAVVSAIQDRLTTVMLNISSLPSSRQPHYFQFPFITRETRFRAAVQLTCISEVHVAVQSVDDVLTLCPNATDVILSFWSLDPLETRVEPNQTVKKLKVSLYDSLVTGIDYIRQKFTHLDQLTFGVQPSDEFESPDDLVYFDMPLTLAT</sequence>
<feature type="domain" description="F-box" evidence="1">
    <location>
        <begin position="1"/>
        <end position="43"/>
    </location>
</feature>
<organism evidence="2 3">
    <name type="scientific">Choanephora cucurbitarum</name>
    <dbReference type="NCBI Taxonomy" id="101091"/>
    <lineage>
        <taxon>Eukaryota</taxon>
        <taxon>Fungi</taxon>
        <taxon>Fungi incertae sedis</taxon>
        <taxon>Mucoromycota</taxon>
        <taxon>Mucoromycotina</taxon>
        <taxon>Mucoromycetes</taxon>
        <taxon>Mucorales</taxon>
        <taxon>Mucorineae</taxon>
        <taxon>Choanephoraceae</taxon>
        <taxon>Choanephoroideae</taxon>
        <taxon>Choanephora</taxon>
    </lineage>
</organism>
<dbReference type="InterPro" id="IPR001810">
    <property type="entry name" value="F-box_dom"/>
</dbReference>
<keyword evidence="3" id="KW-1185">Reference proteome</keyword>
<dbReference type="AlphaFoldDB" id="A0A1C7NDD5"/>
<dbReference type="InterPro" id="IPR036047">
    <property type="entry name" value="F-box-like_dom_sf"/>
</dbReference>
<dbReference type="Pfam" id="PF12937">
    <property type="entry name" value="F-box-like"/>
    <property type="match status" value="1"/>
</dbReference>
<dbReference type="PROSITE" id="PS50181">
    <property type="entry name" value="FBOX"/>
    <property type="match status" value="1"/>
</dbReference>
<reference evidence="2 3" key="1">
    <citation type="submission" date="2016-03" db="EMBL/GenBank/DDBJ databases">
        <title>Choanephora cucurbitarum.</title>
        <authorList>
            <person name="Min B."/>
            <person name="Park H."/>
            <person name="Park J.-H."/>
            <person name="Shin H.-D."/>
            <person name="Choi I.-G."/>
        </authorList>
    </citation>
    <scope>NUCLEOTIDE SEQUENCE [LARGE SCALE GENOMIC DNA]</scope>
    <source>
        <strain evidence="2 3">KUS-F28377</strain>
    </source>
</reference>
<evidence type="ECO:0000313" key="3">
    <source>
        <dbReference type="Proteomes" id="UP000093000"/>
    </source>
</evidence>
<name>A0A1C7NDD5_9FUNG</name>
<accession>A0A1C7NDD5</accession>
<evidence type="ECO:0000259" key="1">
    <source>
        <dbReference type="PROSITE" id="PS50181"/>
    </source>
</evidence>